<dbReference type="InterPro" id="IPR050659">
    <property type="entry name" value="Peptidase_M24B"/>
</dbReference>
<organism evidence="4 5">
    <name type="scientific">Aspergillus pseudoviridinutans</name>
    <dbReference type="NCBI Taxonomy" id="1517512"/>
    <lineage>
        <taxon>Eukaryota</taxon>
        <taxon>Fungi</taxon>
        <taxon>Dikarya</taxon>
        <taxon>Ascomycota</taxon>
        <taxon>Pezizomycotina</taxon>
        <taxon>Eurotiomycetes</taxon>
        <taxon>Eurotiomycetidae</taxon>
        <taxon>Eurotiales</taxon>
        <taxon>Aspergillaceae</taxon>
        <taxon>Aspergillus</taxon>
        <taxon>Aspergillus subgen. Fumigati</taxon>
    </lineage>
</organism>
<reference evidence="4 5" key="1">
    <citation type="submission" date="2018-10" db="EMBL/GenBank/DDBJ databases">
        <title>Pan-genome distribution and transcriptional activeness of fungal secondary metabolism genes in Aspergillus section Fumigati.</title>
        <authorList>
            <person name="Takahashi H."/>
            <person name="Umemura M."/>
            <person name="Ninomiya A."/>
            <person name="Kusuya Y."/>
            <person name="Urayama S."/>
            <person name="Shimizu M."/>
            <person name="Watanabe A."/>
            <person name="Kamei K."/>
            <person name="Yaguchi T."/>
            <person name="Hagiwara D."/>
        </authorList>
    </citation>
    <scope>NUCLEOTIDE SEQUENCE [LARGE SCALE GENOMIC DNA]</scope>
    <source>
        <strain evidence="4 5">IFM 55266</strain>
    </source>
</reference>
<dbReference type="InterPro" id="IPR029149">
    <property type="entry name" value="Creatin/AminoP/Spt16_N"/>
</dbReference>
<dbReference type="RefSeq" id="XP_043161121.1">
    <property type="nucleotide sequence ID" value="XM_043305186.1"/>
</dbReference>
<proteinExistence type="predicted"/>
<dbReference type="Pfam" id="PF00557">
    <property type="entry name" value="Peptidase_M24"/>
    <property type="match status" value="1"/>
</dbReference>
<name>A0A9P3BJB6_9EURO</name>
<gene>
    <name evidence="4" type="ORF">Asppvi_009329</name>
</gene>
<dbReference type="InterPro" id="IPR000587">
    <property type="entry name" value="Creatinase_N"/>
</dbReference>
<dbReference type="InterPro" id="IPR036005">
    <property type="entry name" value="Creatinase/aminopeptidase-like"/>
</dbReference>
<accession>A0A9P3BJB6</accession>
<dbReference type="InterPro" id="IPR000994">
    <property type="entry name" value="Pept_M24"/>
</dbReference>
<protein>
    <recommendedName>
        <fullName evidence="1">Probable Xaa-Pro aminopeptidase P</fullName>
    </recommendedName>
</protein>
<keyword evidence="5" id="KW-1185">Reference proteome</keyword>
<dbReference type="Gene3D" id="3.40.350.10">
    <property type="entry name" value="Creatinase/prolidase N-terminal domain"/>
    <property type="match status" value="1"/>
</dbReference>
<dbReference type="AlphaFoldDB" id="A0A9P3BJB6"/>
<dbReference type="SUPFAM" id="SSF55920">
    <property type="entry name" value="Creatinase/aminopeptidase"/>
    <property type="match status" value="1"/>
</dbReference>
<dbReference type="GeneID" id="67007939"/>
<evidence type="ECO:0000313" key="4">
    <source>
        <dbReference type="EMBL" id="GIJ90375.1"/>
    </source>
</evidence>
<evidence type="ECO:0000259" key="3">
    <source>
        <dbReference type="Pfam" id="PF01321"/>
    </source>
</evidence>
<evidence type="ECO:0000256" key="1">
    <source>
        <dbReference type="ARBA" id="ARBA00020658"/>
    </source>
</evidence>
<dbReference type="PANTHER" id="PTHR46112:SF2">
    <property type="entry name" value="XAA-PRO AMINOPEPTIDASE P-RELATED"/>
    <property type="match status" value="1"/>
</dbReference>
<dbReference type="Pfam" id="PF01321">
    <property type="entry name" value="Creatinase_N"/>
    <property type="match status" value="1"/>
</dbReference>
<dbReference type="Proteomes" id="UP001043456">
    <property type="component" value="Unassembled WGS sequence"/>
</dbReference>
<dbReference type="EMBL" id="BHVY01000007">
    <property type="protein sequence ID" value="GIJ90375.1"/>
    <property type="molecule type" value="Genomic_DNA"/>
</dbReference>
<evidence type="ECO:0000313" key="5">
    <source>
        <dbReference type="Proteomes" id="UP001043456"/>
    </source>
</evidence>
<feature type="domain" description="Peptidase M24" evidence="2">
    <location>
        <begin position="162"/>
        <end position="382"/>
    </location>
</feature>
<dbReference type="CDD" id="cd01066">
    <property type="entry name" value="APP_MetAP"/>
    <property type="match status" value="1"/>
</dbReference>
<dbReference type="OrthoDB" id="9995434at2759"/>
<feature type="domain" description="Creatinase N-terminal" evidence="3">
    <location>
        <begin position="12"/>
        <end position="153"/>
    </location>
</feature>
<comment type="caution">
    <text evidence="4">The sequence shown here is derived from an EMBL/GenBank/DDBJ whole genome shotgun (WGS) entry which is preliminary data.</text>
</comment>
<evidence type="ECO:0000259" key="2">
    <source>
        <dbReference type="Pfam" id="PF00557"/>
    </source>
</evidence>
<sequence>MREPPPCQLPPRVERLRALMTDQSIDAIVCLKPENTFYLSGFNPIIYSHPAIVVVTLDHDPILLVFALRGQHARASAWVTDIRLFGTWSDIETLAPDWKEALMIILTSLRASGKTIGLEEGFIPVAQSRNLAEILPQAKFVDVSPFIDQCRLVKDPDEIKNARIAARIADVGMDAAFTALARAGSTERDVAIASTNAMNQYWAENYGDDVEICGFGSLEGGQHNGLAAWVLSGPRKSYACDNPTTRVPEPGETVSVFVWTVANGMHAELERTVCVGPVAEVEQRAIMDILEIRAKVDARMRPGIPVSELYEIAKKGFEAKGYGSIIPGRIGHAIGLGPHENASISATSPVILEPGMILTLEPHILIPDVCGTQFSDTILITETGREYLTRFSRGYLTVN</sequence>
<dbReference type="PANTHER" id="PTHR46112">
    <property type="entry name" value="AMINOPEPTIDASE"/>
    <property type="match status" value="1"/>
</dbReference>
<dbReference type="SUPFAM" id="SSF53092">
    <property type="entry name" value="Creatinase/prolidase N-terminal domain"/>
    <property type="match status" value="1"/>
</dbReference>
<dbReference type="Gene3D" id="3.90.230.10">
    <property type="entry name" value="Creatinase/methionine aminopeptidase superfamily"/>
    <property type="match status" value="1"/>
</dbReference>